<organism evidence="1">
    <name type="scientific">marine sediment metagenome</name>
    <dbReference type="NCBI Taxonomy" id="412755"/>
    <lineage>
        <taxon>unclassified sequences</taxon>
        <taxon>metagenomes</taxon>
        <taxon>ecological metagenomes</taxon>
    </lineage>
</organism>
<reference evidence="1" key="1">
    <citation type="journal article" date="2014" name="Front. Microbiol.">
        <title>High frequency of phylogenetically diverse reductive dehalogenase-homologous genes in deep subseafloor sedimentary metagenomes.</title>
        <authorList>
            <person name="Kawai M."/>
            <person name="Futagami T."/>
            <person name="Toyoda A."/>
            <person name="Takaki Y."/>
            <person name="Nishi S."/>
            <person name="Hori S."/>
            <person name="Arai W."/>
            <person name="Tsubouchi T."/>
            <person name="Morono Y."/>
            <person name="Uchiyama I."/>
            <person name="Ito T."/>
            <person name="Fujiyama A."/>
            <person name="Inagaki F."/>
            <person name="Takami H."/>
        </authorList>
    </citation>
    <scope>NUCLEOTIDE SEQUENCE</scope>
    <source>
        <strain evidence="1">Expedition CK06-06</strain>
    </source>
</reference>
<name>X1RX27_9ZZZZ</name>
<sequence>MITTIGQRKKELLSGNIALKSEKGKGSTFIVTIPYKATISDTEK</sequence>
<proteinExistence type="predicted"/>
<evidence type="ECO:0000313" key="1">
    <source>
        <dbReference type="EMBL" id="GAI85342.1"/>
    </source>
</evidence>
<comment type="caution">
    <text evidence="1">The sequence shown here is derived from an EMBL/GenBank/DDBJ whole genome shotgun (WGS) entry which is preliminary data.</text>
</comment>
<accession>X1RX27</accession>
<dbReference type="SUPFAM" id="SSF55874">
    <property type="entry name" value="ATPase domain of HSP90 chaperone/DNA topoisomerase II/histidine kinase"/>
    <property type="match status" value="1"/>
</dbReference>
<evidence type="ECO:0008006" key="2">
    <source>
        <dbReference type="Google" id="ProtNLM"/>
    </source>
</evidence>
<gene>
    <name evidence="1" type="ORF">S12H4_17459</name>
</gene>
<dbReference type="InterPro" id="IPR036890">
    <property type="entry name" value="HATPase_C_sf"/>
</dbReference>
<dbReference type="EMBL" id="BARW01008534">
    <property type="protein sequence ID" value="GAI85342.1"/>
    <property type="molecule type" value="Genomic_DNA"/>
</dbReference>
<protein>
    <recommendedName>
        <fullName evidence="2">Histidine kinase/HSP90-like ATPase domain-containing protein</fullName>
    </recommendedName>
</protein>
<dbReference type="AlphaFoldDB" id="X1RX27"/>